<dbReference type="VEuPathDB" id="VectorBase:ISCI007405"/>
<dbReference type="HOGENOM" id="CLU_1405715_0_0_1"/>
<dbReference type="OrthoDB" id="6486839at2759"/>
<proteinExistence type="predicted"/>
<protein>
    <submittedName>
        <fullName evidence="1">Secreted protein, putative</fullName>
    </submittedName>
</protein>
<accession>A0A1S4L252</accession>
<reference evidence="2" key="1">
    <citation type="submission" date="2008-03" db="EMBL/GenBank/DDBJ databases">
        <title>Annotation of Ixodes scapularis.</title>
        <authorList>
            <consortium name="Ixodes scapularis Genome Project Consortium"/>
            <person name="Caler E."/>
            <person name="Hannick L.I."/>
            <person name="Bidwell S."/>
            <person name="Joardar V."/>
            <person name="Thiagarajan M."/>
            <person name="Amedeo P."/>
            <person name="Galinsky K.J."/>
            <person name="Schobel S."/>
            <person name="Inman J."/>
            <person name="Hostetler J."/>
            <person name="Miller J."/>
            <person name="Hammond M."/>
            <person name="Megy K."/>
            <person name="Lawson D."/>
            <person name="Kodira C."/>
            <person name="Sutton G."/>
            <person name="Meyer J."/>
            <person name="Hill C.A."/>
            <person name="Birren B."/>
            <person name="Nene V."/>
            <person name="Collins F."/>
            <person name="Alarcon-Chaidez F."/>
            <person name="Wikel S."/>
            <person name="Strausberg R."/>
        </authorList>
    </citation>
    <scope>NUCLEOTIDE SEQUENCE [LARGE SCALE GENOMIC DNA]</scope>
    <source>
        <strain evidence="2">Wikel</strain>
    </source>
</reference>
<dbReference type="EnsemblMetazoa" id="ISCW007405-RA">
    <property type="protein sequence ID" value="ISCW007405-PA"/>
    <property type="gene ID" value="ISCW007405"/>
</dbReference>
<sequence>MYRTQFCEHFFFSVLLAERVSPTGVDKGNLYFDELLSIGATQESLKLQLGSVPVPPFQVDLWQASAGRSDLRVEFTKGTLDGLPGGVRRFGNASAPGYLHGNLTLGSHIRFVDVKITCSGKAMGASAARFNNELTIQTSLMATTALLEVMAFPPGTPNLFTFMLNGPVNITVLTPDHASMSTEERSLYKEQTKK</sequence>
<evidence type="ECO:0000313" key="2">
    <source>
        <dbReference type="Proteomes" id="UP000001555"/>
    </source>
</evidence>
<reference evidence="1" key="2">
    <citation type="submission" date="2020-05" db="UniProtKB">
        <authorList>
            <consortium name="EnsemblMetazoa"/>
        </authorList>
    </citation>
    <scope>IDENTIFICATION</scope>
    <source>
        <strain evidence="1">wikel</strain>
    </source>
</reference>
<dbReference type="VEuPathDB" id="VectorBase:ISCW007405"/>
<dbReference type="PaxDb" id="6945-B7PVA4"/>
<organism evidence="1 2">
    <name type="scientific">Ixodes scapularis</name>
    <name type="common">Black-legged tick</name>
    <name type="synonym">Deer tick</name>
    <dbReference type="NCBI Taxonomy" id="6945"/>
    <lineage>
        <taxon>Eukaryota</taxon>
        <taxon>Metazoa</taxon>
        <taxon>Ecdysozoa</taxon>
        <taxon>Arthropoda</taxon>
        <taxon>Chelicerata</taxon>
        <taxon>Arachnida</taxon>
        <taxon>Acari</taxon>
        <taxon>Parasitiformes</taxon>
        <taxon>Ixodida</taxon>
        <taxon>Ixodoidea</taxon>
        <taxon>Ixodidae</taxon>
        <taxon>Ixodinae</taxon>
        <taxon>Ixodes</taxon>
    </lineage>
</organism>
<keyword evidence="2" id="KW-1185">Reference proteome</keyword>
<evidence type="ECO:0000313" key="1">
    <source>
        <dbReference type="EnsemblMetazoa" id="ISCW007405-PA"/>
    </source>
</evidence>
<dbReference type="Proteomes" id="UP000001555">
    <property type="component" value="Unassembled WGS sequence"/>
</dbReference>
<dbReference type="EMBL" id="ABJB010756338">
    <property type="status" value="NOT_ANNOTATED_CDS"/>
    <property type="molecule type" value="Genomic_DNA"/>
</dbReference>
<name>A0A1S4L252_IXOSC</name>
<dbReference type="VEuPathDB" id="VectorBase:ISCP_038162"/>